<evidence type="ECO:0000256" key="1">
    <source>
        <dbReference type="SAM" id="Phobius"/>
    </source>
</evidence>
<evidence type="ECO:0000313" key="8">
    <source>
        <dbReference type="EMBL" id="JAT06459.1"/>
    </source>
</evidence>
<dbReference type="EMBL" id="GECU01024533">
    <property type="protein sequence ID" value="JAS83173.1"/>
    <property type="molecule type" value="Transcribed_RNA"/>
</dbReference>
<dbReference type="EMBL" id="GECU01017903">
    <property type="protein sequence ID" value="JAS89803.1"/>
    <property type="molecule type" value="Transcribed_RNA"/>
</dbReference>
<feature type="transmembrane region" description="Helical" evidence="1">
    <location>
        <begin position="24"/>
        <end position="45"/>
    </location>
</feature>
<dbReference type="Pfam" id="PF22954">
    <property type="entry name" value="DUF7027"/>
    <property type="match status" value="1"/>
</dbReference>
<keyword evidence="1" id="KW-0472">Membrane</keyword>
<feature type="transmembrane region" description="Helical" evidence="1">
    <location>
        <begin position="65"/>
        <end position="91"/>
    </location>
</feature>
<keyword evidence="1" id="KW-0812">Transmembrane</keyword>
<feature type="transmembrane region" description="Helical" evidence="1">
    <location>
        <begin position="127"/>
        <end position="147"/>
    </location>
</feature>
<dbReference type="EMBL" id="GECU01001248">
    <property type="protein sequence ID" value="JAT06459.1"/>
    <property type="molecule type" value="Transcribed_RNA"/>
</dbReference>
<evidence type="ECO:0000313" key="7">
    <source>
        <dbReference type="EMBL" id="JAT02632.1"/>
    </source>
</evidence>
<name>A0A1B6K4U5_9HEMI</name>
<accession>A0A1B6K4U5</accession>
<dbReference type="EMBL" id="GECU01005075">
    <property type="protein sequence ID" value="JAT02632.1"/>
    <property type="molecule type" value="Transcribed_RNA"/>
</dbReference>
<keyword evidence="1" id="KW-1133">Transmembrane helix</keyword>
<dbReference type="AlphaFoldDB" id="A0A1B6K4U5"/>
<reference evidence="8" key="1">
    <citation type="submission" date="2015-11" db="EMBL/GenBank/DDBJ databases">
        <title>De novo transcriptome assembly of four potential Pierce s Disease insect vectors from Arizona vineyards.</title>
        <authorList>
            <person name="Tassone E.E."/>
        </authorList>
    </citation>
    <scope>NUCLEOTIDE SEQUENCE</scope>
</reference>
<dbReference type="EMBL" id="GECU01013288">
    <property type="protein sequence ID" value="JAS94418.1"/>
    <property type="molecule type" value="Transcribed_RNA"/>
</dbReference>
<feature type="transmembrane region" description="Helical" evidence="1">
    <location>
        <begin position="98"/>
        <end position="121"/>
    </location>
</feature>
<sequence length="169" mass="19288">MVTARIPELKDCGCGVQLSLGSKIIAAIFLTLSSIIFIFSLYYIASIELDLRNPDTESQHHNDTYLEVIAVMILIVSGVHGTLALLLWYGVVQHRPSYVLPWAILTTAFTIILTFIALLLLLHKFHWFEIILWVIVVVLYYCNLIVYSHFRALRREKNLPQSLNENDAS</sequence>
<dbReference type="PANTHER" id="PTHR36694:SF11">
    <property type="entry name" value="LP21121P-RELATED"/>
    <property type="match status" value="1"/>
</dbReference>
<organism evidence="8">
    <name type="scientific">Homalodisca liturata</name>
    <dbReference type="NCBI Taxonomy" id="320908"/>
    <lineage>
        <taxon>Eukaryota</taxon>
        <taxon>Metazoa</taxon>
        <taxon>Ecdysozoa</taxon>
        <taxon>Arthropoda</taxon>
        <taxon>Hexapoda</taxon>
        <taxon>Insecta</taxon>
        <taxon>Pterygota</taxon>
        <taxon>Neoptera</taxon>
        <taxon>Paraneoptera</taxon>
        <taxon>Hemiptera</taxon>
        <taxon>Auchenorrhyncha</taxon>
        <taxon>Membracoidea</taxon>
        <taxon>Cicadellidae</taxon>
        <taxon>Cicadellinae</taxon>
        <taxon>Proconiini</taxon>
        <taxon>Homalodisca</taxon>
    </lineage>
</organism>
<feature type="domain" description="DUF7027" evidence="2">
    <location>
        <begin position="21"/>
        <end position="121"/>
    </location>
</feature>
<gene>
    <name evidence="5" type="ORF">g.43979</name>
    <name evidence="3" type="ORF">g.43980</name>
    <name evidence="7" type="ORF">g.43981</name>
    <name evidence="8" type="ORF">g.43982</name>
    <name evidence="6" type="ORF">g.43983</name>
    <name evidence="4" type="ORF">g.43984</name>
</gene>
<evidence type="ECO:0000313" key="3">
    <source>
        <dbReference type="EMBL" id="JAS74625.1"/>
    </source>
</evidence>
<evidence type="ECO:0000313" key="4">
    <source>
        <dbReference type="EMBL" id="JAS83173.1"/>
    </source>
</evidence>
<protein>
    <recommendedName>
        <fullName evidence="2">DUF7027 domain-containing protein</fullName>
    </recommendedName>
</protein>
<evidence type="ECO:0000259" key="2">
    <source>
        <dbReference type="Pfam" id="PF22954"/>
    </source>
</evidence>
<evidence type="ECO:0000313" key="5">
    <source>
        <dbReference type="EMBL" id="JAS89803.1"/>
    </source>
</evidence>
<dbReference type="PANTHER" id="PTHR36694">
    <property type="entry name" value="PASIFLORA 1, ISOFORM A-RELATED"/>
    <property type="match status" value="1"/>
</dbReference>
<proteinExistence type="predicted"/>
<dbReference type="EMBL" id="GECU01033081">
    <property type="protein sequence ID" value="JAS74625.1"/>
    <property type="molecule type" value="Transcribed_RNA"/>
</dbReference>
<dbReference type="InterPro" id="IPR054291">
    <property type="entry name" value="DUF7027"/>
</dbReference>
<evidence type="ECO:0000313" key="6">
    <source>
        <dbReference type="EMBL" id="JAS94418.1"/>
    </source>
</evidence>